<feature type="transmembrane region" description="Helical" evidence="6">
    <location>
        <begin position="161"/>
        <end position="180"/>
    </location>
</feature>
<feature type="transmembrane region" description="Helical" evidence="6">
    <location>
        <begin position="471"/>
        <end position="491"/>
    </location>
</feature>
<gene>
    <name evidence="8" type="ORF">BJY01DRAFT_256247</name>
</gene>
<comment type="caution">
    <text evidence="8">The sequence shown here is derived from an EMBL/GenBank/DDBJ whole genome shotgun (WGS) entry which is preliminary data.</text>
</comment>
<feature type="transmembrane region" description="Helical" evidence="6">
    <location>
        <begin position="376"/>
        <end position="397"/>
    </location>
</feature>
<dbReference type="SUPFAM" id="SSF103473">
    <property type="entry name" value="MFS general substrate transporter"/>
    <property type="match status" value="1"/>
</dbReference>
<feature type="transmembrane region" description="Helical" evidence="6">
    <location>
        <begin position="192"/>
        <end position="212"/>
    </location>
</feature>
<dbReference type="InterPro" id="IPR036259">
    <property type="entry name" value="MFS_trans_sf"/>
</dbReference>
<evidence type="ECO:0000259" key="7">
    <source>
        <dbReference type="PROSITE" id="PS50850"/>
    </source>
</evidence>
<feature type="region of interest" description="Disordered" evidence="5">
    <location>
        <begin position="1"/>
        <end position="49"/>
    </location>
</feature>
<proteinExistence type="predicted"/>
<keyword evidence="2 6" id="KW-0812">Transmembrane</keyword>
<evidence type="ECO:0000313" key="8">
    <source>
        <dbReference type="EMBL" id="KAL2825531.1"/>
    </source>
</evidence>
<comment type="subcellular location">
    <subcellularLocation>
        <location evidence="1">Membrane</location>
        <topology evidence="1">Multi-pass membrane protein</topology>
    </subcellularLocation>
</comment>
<evidence type="ECO:0000256" key="2">
    <source>
        <dbReference type="ARBA" id="ARBA00022692"/>
    </source>
</evidence>
<feature type="transmembrane region" description="Helical" evidence="6">
    <location>
        <begin position="136"/>
        <end position="155"/>
    </location>
</feature>
<dbReference type="Gene3D" id="1.20.1250.20">
    <property type="entry name" value="MFS general substrate transporter like domains"/>
    <property type="match status" value="1"/>
</dbReference>
<keyword evidence="4 6" id="KW-0472">Membrane</keyword>
<accession>A0ABR4ICR6</accession>
<evidence type="ECO:0000313" key="9">
    <source>
        <dbReference type="Proteomes" id="UP001610446"/>
    </source>
</evidence>
<feature type="transmembrane region" description="Helical" evidence="6">
    <location>
        <begin position="337"/>
        <end position="355"/>
    </location>
</feature>
<dbReference type="PROSITE" id="PS50850">
    <property type="entry name" value="MFS"/>
    <property type="match status" value="1"/>
</dbReference>
<feature type="transmembrane region" description="Helical" evidence="6">
    <location>
        <begin position="299"/>
        <end position="317"/>
    </location>
</feature>
<keyword evidence="3 6" id="KW-1133">Transmembrane helix</keyword>
<feature type="transmembrane region" description="Helical" evidence="6">
    <location>
        <begin position="403"/>
        <end position="424"/>
    </location>
</feature>
<name>A0ABR4ICR6_9EURO</name>
<evidence type="ECO:0000256" key="5">
    <source>
        <dbReference type="SAM" id="MobiDB-lite"/>
    </source>
</evidence>
<evidence type="ECO:0000256" key="4">
    <source>
        <dbReference type="ARBA" id="ARBA00023136"/>
    </source>
</evidence>
<sequence length="517" mass="56762">MTALSGYPTYPVNCNSSDMDDNRPQKEHADLDHEASRRGLRKTGSNTMGWDTDHHDFPRNWSAQRKSYDGCLMLFLEFYTAVISSTGPSAAEEAMSEYAMSRVVMLTGFQFMYGIGQAFGALIMPPISEALGRRQSYLVSASTFSIACLITGVVPSPAGVFIGRFTAGYASAVPAIVLAGSIEDLYTKRPRLWFLWIWNCSTMLGIAIGPIYGSYLVDAIGWRWVYYTAAITTAVVFLLLIPVRESRPTTLLARRFDNLQSKVGEVDLDIPNPDKIKSTEEFFKVVLVRPAKLGVKEPIIILVATLSASSWGMVYLFTESFTVVYGDFGFSSRATSLPFVALMPGIMMSGLVRFWDRHKLNARQNANQTPEPEDKIGGFAIAAPALAAGLWIFGWTVPPIVHVHWIASMFGLVLVGFAATEFSYTLSGYTADSYTIYASSGMAVTGVLRALAQGCLPLFAYPMYSGLGSNVATSIIAAVATVFCITPYIFLKHGKRLREKSRFARYSAKVNEEHGAD</sequence>
<feature type="domain" description="Major facilitator superfamily (MFS) profile" evidence="7">
    <location>
        <begin position="66"/>
        <end position="495"/>
    </location>
</feature>
<dbReference type="EMBL" id="JBFXLU010000488">
    <property type="protein sequence ID" value="KAL2825531.1"/>
    <property type="molecule type" value="Genomic_DNA"/>
</dbReference>
<evidence type="ECO:0000256" key="6">
    <source>
        <dbReference type="SAM" id="Phobius"/>
    </source>
</evidence>
<dbReference type="InterPro" id="IPR020846">
    <property type="entry name" value="MFS_dom"/>
</dbReference>
<dbReference type="InterPro" id="IPR011701">
    <property type="entry name" value="MFS"/>
</dbReference>
<dbReference type="PANTHER" id="PTHR23502:SF157">
    <property type="entry name" value="MAJOR FACILITATOR SUPERFAMILY (MFS) PROFILE DOMAIN-CONTAINING PROTEIN-RELATED"/>
    <property type="match status" value="1"/>
</dbReference>
<organism evidence="8 9">
    <name type="scientific">Aspergillus pseudoustus</name>
    <dbReference type="NCBI Taxonomy" id="1810923"/>
    <lineage>
        <taxon>Eukaryota</taxon>
        <taxon>Fungi</taxon>
        <taxon>Dikarya</taxon>
        <taxon>Ascomycota</taxon>
        <taxon>Pezizomycotina</taxon>
        <taxon>Eurotiomycetes</taxon>
        <taxon>Eurotiomycetidae</taxon>
        <taxon>Eurotiales</taxon>
        <taxon>Aspergillaceae</taxon>
        <taxon>Aspergillus</taxon>
        <taxon>Aspergillus subgen. Nidulantes</taxon>
    </lineage>
</organism>
<protein>
    <submittedName>
        <fullName evidence="8">Major facilitator superfamily domain-containing protein</fullName>
    </submittedName>
</protein>
<feature type="transmembrane region" description="Helical" evidence="6">
    <location>
        <begin position="224"/>
        <end position="243"/>
    </location>
</feature>
<dbReference type="Pfam" id="PF07690">
    <property type="entry name" value="MFS_1"/>
    <property type="match status" value="1"/>
</dbReference>
<feature type="transmembrane region" description="Helical" evidence="6">
    <location>
        <begin position="103"/>
        <end position="124"/>
    </location>
</feature>
<keyword evidence="9" id="KW-1185">Reference proteome</keyword>
<feature type="transmembrane region" description="Helical" evidence="6">
    <location>
        <begin position="71"/>
        <end position="91"/>
    </location>
</feature>
<reference evidence="8 9" key="1">
    <citation type="submission" date="2024-07" db="EMBL/GenBank/DDBJ databases">
        <title>Section-level genome sequencing and comparative genomics of Aspergillus sections Usti and Cavernicolus.</title>
        <authorList>
            <consortium name="Lawrence Berkeley National Laboratory"/>
            <person name="Nybo J.L."/>
            <person name="Vesth T.C."/>
            <person name="Theobald S."/>
            <person name="Frisvad J.C."/>
            <person name="Larsen T.O."/>
            <person name="Kjaerboelling I."/>
            <person name="Rothschild-Mancinelli K."/>
            <person name="Lyhne E.K."/>
            <person name="Kogle M.E."/>
            <person name="Barry K."/>
            <person name="Clum A."/>
            <person name="Na H."/>
            <person name="Ledsgaard L."/>
            <person name="Lin J."/>
            <person name="Lipzen A."/>
            <person name="Kuo A."/>
            <person name="Riley R."/>
            <person name="Mondo S."/>
            <person name="Labutti K."/>
            <person name="Haridas S."/>
            <person name="Pangalinan J."/>
            <person name="Salamov A.A."/>
            <person name="Simmons B.A."/>
            <person name="Magnuson J.K."/>
            <person name="Chen J."/>
            <person name="Drula E."/>
            <person name="Henrissat B."/>
            <person name="Wiebenga A."/>
            <person name="Lubbers R.J."/>
            <person name="Gomes A.C."/>
            <person name="Makela M.R."/>
            <person name="Stajich J."/>
            <person name="Grigoriev I.V."/>
            <person name="Mortensen U.H."/>
            <person name="De Vries R.P."/>
            <person name="Baker S.E."/>
            <person name="Andersen M.R."/>
        </authorList>
    </citation>
    <scope>NUCLEOTIDE SEQUENCE [LARGE SCALE GENOMIC DNA]</scope>
    <source>
        <strain evidence="8 9">CBS 123904</strain>
    </source>
</reference>
<dbReference type="Proteomes" id="UP001610446">
    <property type="component" value="Unassembled WGS sequence"/>
</dbReference>
<evidence type="ECO:0000256" key="3">
    <source>
        <dbReference type="ARBA" id="ARBA00022989"/>
    </source>
</evidence>
<dbReference type="PANTHER" id="PTHR23502">
    <property type="entry name" value="MAJOR FACILITATOR SUPERFAMILY"/>
    <property type="match status" value="1"/>
</dbReference>
<feature type="transmembrane region" description="Helical" evidence="6">
    <location>
        <begin position="436"/>
        <end position="459"/>
    </location>
</feature>
<evidence type="ECO:0000256" key="1">
    <source>
        <dbReference type="ARBA" id="ARBA00004141"/>
    </source>
</evidence>
<feature type="compositionally biased region" description="Basic and acidic residues" evidence="5">
    <location>
        <begin position="20"/>
        <end position="37"/>
    </location>
</feature>